<dbReference type="EMBL" id="QFOZ01000004">
    <property type="protein sequence ID" value="PZP89016.1"/>
    <property type="molecule type" value="Genomic_DNA"/>
</dbReference>
<evidence type="ECO:0000313" key="1">
    <source>
        <dbReference type="EMBL" id="PZP89016.1"/>
    </source>
</evidence>
<dbReference type="PANTHER" id="PTHR10000:SF8">
    <property type="entry name" value="HAD SUPERFAMILY HYDROLASE-LIKE, TYPE 3"/>
    <property type="match status" value="1"/>
</dbReference>
<reference evidence="1 2" key="1">
    <citation type="submission" date="2017-08" db="EMBL/GenBank/DDBJ databases">
        <title>Infants hospitalized years apart are colonized by the same room-sourced microbial strains.</title>
        <authorList>
            <person name="Brooks B."/>
            <person name="Olm M.R."/>
            <person name="Firek B.A."/>
            <person name="Baker R."/>
            <person name="Thomas B.C."/>
            <person name="Morowitz M.J."/>
            <person name="Banfield J.F."/>
        </authorList>
    </citation>
    <scope>NUCLEOTIDE SEQUENCE [LARGE SCALE GENOMIC DNA]</scope>
    <source>
        <strain evidence="1">S2_006_000_R1_57</strain>
    </source>
</reference>
<dbReference type="SUPFAM" id="SSF56784">
    <property type="entry name" value="HAD-like"/>
    <property type="match status" value="1"/>
</dbReference>
<dbReference type="PANTHER" id="PTHR10000">
    <property type="entry name" value="PHOSPHOSERINE PHOSPHATASE"/>
    <property type="match status" value="1"/>
</dbReference>
<name>A0A2W5K2J7_9ACTN</name>
<organism evidence="1 2">
    <name type="scientific">Lawsonella clevelandensis</name>
    <dbReference type="NCBI Taxonomy" id="1528099"/>
    <lineage>
        <taxon>Bacteria</taxon>
        <taxon>Bacillati</taxon>
        <taxon>Actinomycetota</taxon>
        <taxon>Actinomycetes</taxon>
        <taxon>Mycobacteriales</taxon>
        <taxon>Lawsonellaceae</taxon>
        <taxon>Lawsonella</taxon>
    </lineage>
</organism>
<dbReference type="Proteomes" id="UP000248606">
    <property type="component" value="Unassembled WGS sequence"/>
</dbReference>
<accession>A0A2W5K2J7</accession>
<gene>
    <name evidence="1" type="ORF">DI579_03680</name>
</gene>
<dbReference type="InterPro" id="IPR023214">
    <property type="entry name" value="HAD_sf"/>
</dbReference>
<comment type="caution">
    <text evidence="1">The sequence shown here is derived from an EMBL/GenBank/DDBJ whole genome shotgun (WGS) entry which is preliminary data.</text>
</comment>
<dbReference type="GO" id="GO:0016791">
    <property type="term" value="F:phosphatase activity"/>
    <property type="evidence" value="ECO:0007669"/>
    <property type="project" value="TreeGrafter"/>
</dbReference>
<protein>
    <submittedName>
        <fullName evidence="1">HAD family hydrolase</fullName>
    </submittedName>
</protein>
<evidence type="ECO:0000313" key="2">
    <source>
        <dbReference type="Proteomes" id="UP000248606"/>
    </source>
</evidence>
<dbReference type="Gene3D" id="3.40.50.1000">
    <property type="entry name" value="HAD superfamily/HAD-like"/>
    <property type="match status" value="1"/>
</dbReference>
<sequence>MSDGGQRSFAPCARGGLRLVATDLDGTLLDSHKQVSPRSRAAIARLAERHIPLIVATGRPLRWLPPVWQQLPVSPLCICMNGALIYDAFRHKILRRTLLQSAELTDIVQSIHRALPEACFAVERSGADTQSQGDGHLPGEFLIAENAEEVWYEQNAPRTTLAALSEEPAAKLLVRCTELSSAEMAEIVRPLVDPVAHVTYSIDSGLLEISHPLATKGKRWRTCWIAGTCRRRP</sequence>
<dbReference type="GO" id="GO:0005829">
    <property type="term" value="C:cytosol"/>
    <property type="evidence" value="ECO:0007669"/>
    <property type="project" value="TreeGrafter"/>
</dbReference>
<dbReference type="GO" id="GO:0000287">
    <property type="term" value="F:magnesium ion binding"/>
    <property type="evidence" value="ECO:0007669"/>
    <property type="project" value="TreeGrafter"/>
</dbReference>
<dbReference type="AlphaFoldDB" id="A0A2W5K2J7"/>
<dbReference type="InterPro" id="IPR006379">
    <property type="entry name" value="HAD-SF_hydro_IIB"/>
</dbReference>
<proteinExistence type="predicted"/>
<keyword evidence="1" id="KW-0378">Hydrolase</keyword>
<dbReference type="NCBIfam" id="TIGR01484">
    <property type="entry name" value="HAD-SF-IIB"/>
    <property type="match status" value="1"/>
</dbReference>
<dbReference type="Pfam" id="PF08282">
    <property type="entry name" value="Hydrolase_3"/>
    <property type="match status" value="1"/>
</dbReference>
<dbReference type="InterPro" id="IPR036412">
    <property type="entry name" value="HAD-like_sf"/>
</dbReference>